<keyword evidence="2" id="KW-0808">Transferase</keyword>
<dbReference type="CDD" id="cd04301">
    <property type="entry name" value="NAT_SF"/>
    <property type="match status" value="1"/>
</dbReference>
<keyword evidence="3" id="KW-1185">Reference proteome</keyword>
<dbReference type="InterPro" id="IPR000182">
    <property type="entry name" value="GNAT_dom"/>
</dbReference>
<dbReference type="Proteomes" id="UP000275281">
    <property type="component" value="Unassembled WGS sequence"/>
</dbReference>
<feature type="domain" description="N-acetyltransferase" evidence="1">
    <location>
        <begin position="32"/>
        <end position="182"/>
    </location>
</feature>
<organism evidence="2 3">
    <name type="scientific">Alteromonas sediminis</name>
    <dbReference type="NCBI Taxonomy" id="2259342"/>
    <lineage>
        <taxon>Bacteria</taxon>
        <taxon>Pseudomonadati</taxon>
        <taxon>Pseudomonadota</taxon>
        <taxon>Gammaproteobacteria</taxon>
        <taxon>Alteromonadales</taxon>
        <taxon>Alteromonadaceae</taxon>
        <taxon>Alteromonas/Salinimonas group</taxon>
        <taxon>Alteromonas</taxon>
    </lineage>
</organism>
<dbReference type="AlphaFoldDB" id="A0A3N5XWD8"/>
<dbReference type="GO" id="GO:0008999">
    <property type="term" value="F:protein-N-terminal-alanine acetyltransferase activity"/>
    <property type="evidence" value="ECO:0007669"/>
    <property type="project" value="TreeGrafter"/>
</dbReference>
<evidence type="ECO:0000313" key="2">
    <source>
        <dbReference type="EMBL" id="RPJ65157.1"/>
    </source>
</evidence>
<dbReference type="OrthoDB" id="5292292at2"/>
<proteinExistence type="predicted"/>
<dbReference type="Pfam" id="PF13302">
    <property type="entry name" value="Acetyltransf_3"/>
    <property type="match status" value="1"/>
</dbReference>
<accession>A0A3N5XWD8</accession>
<sequence>MNELSTLPSRLPPILTNQGAVSIERIQSHHAEPLHKAGVDAAPSVHPWLGKTLCPVSLRNAHHTIKQLEHSRQLGFGITYLLMYQGRCLGMGLINYIHPIHQCANLGYWMHPSARGQGLAKALCNRLITLAFEQMSLIRLELYIESDNDASIHLAHKLNAVKEGLCRKRVFGRDALLYAITR</sequence>
<dbReference type="PROSITE" id="PS51186">
    <property type="entry name" value="GNAT"/>
    <property type="match status" value="1"/>
</dbReference>
<reference evidence="2 3" key="1">
    <citation type="submission" date="2018-11" db="EMBL/GenBank/DDBJ databases">
        <authorList>
            <person name="Ye M.-Q."/>
            <person name="Du Z.-J."/>
        </authorList>
    </citation>
    <scope>NUCLEOTIDE SEQUENCE [LARGE SCALE GENOMIC DNA]</scope>
    <source>
        <strain evidence="2 3">U0105</strain>
    </source>
</reference>
<dbReference type="PANTHER" id="PTHR43441:SF2">
    <property type="entry name" value="FAMILY ACETYLTRANSFERASE, PUTATIVE (AFU_ORTHOLOGUE AFUA_7G00850)-RELATED"/>
    <property type="match status" value="1"/>
</dbReference>
<evidence type="ECO:0000313" key="3">
    <source>
        <dbReference type="Proteomes" id="UP000275281"/>
    </source>
</evidence>
<dbReference type="EMBL" id="RPOK01000006">
    <property type="protein sequence ID" value="RPJ65157.1"/>
    <property type="molecule type" value="Genomic_DNA"/>
</dbReference>
<name>A0A3N5XWD8_9ALTE</name>
<dbReference type="GO" id="GO:1990189">
    <property type="term" value="F:protein N-terminal-serine acetyltransferase activity"/>
    <property type="evidence" value="ECO:0007669"/>
    <property type="project" value="TreeGrafter"/>
</dbReference>
<dbReference type="InterPro" id="IPR051908">
    <property type="entry name" value="Ribosomal_N-acetyltransferase"/>
</dbReference>
<evidence type="ECO:0000259" key="1">
    <source>
        <dbReference type="PROSITE" id="PS51186"/>
    </source>
</evidence>
<dbReference type="GO" id="GO:0005737">
    <property type="term" value="C:cytoplasm"/>
    <property type="evidence" value="ECO:0007669"/>
    <property type="project" value="TreeGrafter"/>
</dbReference>
<gene>
    <name evidence="2" type="ORF">DRW07_17370</name>
</gene>
<dbReference type="Gene3D" id="3.40.630.30">
    <property type="match status" value="1"/>
</dbReference>
<comment type="caution">
    <text evidence="2">The sequence shown here is derived from an EMBL/GenBank/DDBJ whole genome shotgun (WGS) entry which is preliminary data.</text>
</comment>
<dbReference type="PANTHER" id="PTHR43441">
    <property type="entry name" value="RIBOSOMAL-PROTEIN-SERINE ACETYLTRANSFERASE"/>
    <property type="match status" value="1"/>
</dbReference>
<dbReference type="SUPFAM" id="SSF55729">
    <property type="entry name" value="Acyl-CoA N-acyltransferases (Nat)"/>
    <property type="match status" value="1"/>
</dbReference>
<dbReference type="InterPro" id="IPR016181">
    <property type="entry name" value="Acyl_CoA_acyltransferase"/>
</dbReference>
<protein>
    <submittedName>
        <fullName evidence="2">N-acetyltransferase</fullName>
    </submittedName>
</protein>